<proteinExistence type="predicted"/>
<dbReference type="InParanoid" id="A0A078A6A5"/>
<evidence type="ECO:0000313" key="3">
    <source>
        <dbReference type="Proteomes" id="UP000039865"/>
    </source>
</evidence>
<keyword evidence="1" id="KW-1133">Transmembrane helix</keyword>
<protein>
    <submittedName>
        <fullName evidence="2">Uncharacterized protein</fullName>
    </submittedName>
</protein>
<keyword evidence="3" id="KW-1185">Reference proteome</keyword>
<dbReference type="EMBL" id="CCKQ01006479">
    <property type="protein sequence ID" value="CDW77790.1"/>
    <property type="molecule type" value="Genomic_DNA"/>
</dbReference>
<evidence type="ECO:0000256" key="1">
    <source>
        <dbReference type="SAM" id="Phobius"/>
    </source>
</evidence>
<feature type="transmembrane region" description="Helical" evidence="1">
    <location>
        <begin position="75"/>
        <end position="92"/>
    </location>
</feature>
<name>A0A078A6A5_STYLE</name>
<keyword evidence="1" id="KW-0472">Membrane</keyword>
<gene>
    <name evidence="2" type="primary">Contig18031.g19164</name>
    <name evidence="2" type="ORF">STYLEM_6756</name>
</gene>
<evidence type="ECO:0000313" key="2">
    <source>
        <dbReference type="EMBL" id="CDW77790.1"/>
    </source>
</evidence>
<feature type="transmembrane region" description="Helical" evidence="1">
    <location>
        <begin position="36"/>
        <end position="55"/>
    </location>
</feature>
<dbReference type="AlphaFoldDB" id="A0A078A6A5"/>
<sequence length="94" mass="11040">MKQIAIDQIDDKLMSQSSDTKKKIPALRCFNHINQLLHLWKLSVYMVYFIFVSFFKCSNLFNFMSSLILNVLNHQIKIIILMALIGHLDIILQQ</sequence>
<accession>A0A078A6A5</accession>
<reference evidence="2 3" key="1">
    <citation type="submission" date="2014-06" db="EMBL/GenBank/DDBJ databases">
        <authorList>
            <person name="Swart Estienne"/>
        </authorList>
    </citation>
    <scope>NUCLEOTIDE SEQUENCE [LARGE SCALE GENOMIC DNA]</scope>
    <source>
        <strain evidence="2 3">130c</strain>
    </source>
</reference>
<dbReference type="Proteomes" id="UP000039865">
    <property type="component" value="Unassembled WGS sequence"/>
</dbReference>
<keyword evidence="1" id="KW-0812">Transmembrane</keyword>
<organism evidence="2 3">
    <name type="scientific">Stylonychia lemnae</name>
    <name type="common">Ciliate</name>
    <dbReference type="NCBI Taxonomy" id="5949"/>
    <lineage>
        <taxon>Eukaryota</taxon>
        <taxon>Sar</taxon>
        <taxon>Alveolata</taxon>
        <taxon>Ciliophora</taxon>
        <taxon>Intramacronucleata</taxon>
        <taxon>Spirotrichea</taxon>
        <taxon>Stichotrichia</taxon>
        <taxon>Sporadotrichida</taxon>
        <taxon>Oxytrichidae</taxon>
        <taxon>Stylonychinae</taxon>
        <taxon>Stylonychia</taxon>
    </lineage>
</organism>